<dbReference type="InterPro" id="IPR048898">
    <property type="entry name" value="OB_NMD3"/>
</dbReference>
<keyword evidence="7 8" id="KW-0539">Nucleus</keyword>
<feature type="domain" description="Nmd3 N-terminal" evidence="9">
    <location>
        <begin position="17"/>
        <end position="248"/>
    </location>
</feature>
<accession>A0ABY6KER5</accession>
<evidence type="ECO:0000256" key="5">
    <source>
        <dbReference type="ARBA" id="ARBA00022490"/>
    </source>
</evidence>
<evidence type="ECO:0000259" key="11">
    <source>
        <dbReference type="Pfam" id="PF21193"/>
    </source>
</evidence>
<comment type="function">
    <text evidence="1 8">Acts as an adapter for the XPO1/CRM1-mediated export of the 60S ribosomal subunit.</text>
</comment>
<dbReference type="EMBL" id="CP092867">
    <property type="protein sequence ID" value="UYV67263.1"/>
    <property type="molecule type" value="Genomic_DNA"/>
</dbReference>
<evidence type="ECO:0000313" key="13">
    <source>
        <dbReference type="Proteomes" id="UP001235939"/>
    </source>
</evidence>
<feature type="domain" description="60S ribosomal export protein NMD3 SH3" evidence="11">
    <location>
        <begin position="251"/>
        <end position="298"/>
    </location>
</feature>
<evidence type="ECO:0000313" key="12">
    <source>
        <dbReference type="EMBL" id="UYV67263.1"/>
    </source>
</evidence>
<dbReference type="Pfam" id="PF21192">
    <property type="entry name" value="OB_NMD3"/>
    <property type="match status" value="1"/>
</dbReference>
<keyword evidence="4 8" id="KW-0813">Transport</keyword>
<evidence type="ECO:0000256" key="2">
    <source>
        <dbReference type="ARBA" id="ARBA00009794"/>
    </source>
</evidence>
<comment type="similarity">
    <text evidence="2 8">Belongs to the NMD3 family.</text>
</comment>
<evidence type="ECO:0000256" key="4">
    <source>
        <dbReference type="ARBA" id="ARBA00022448"/>
    </source>
</evidence>
<feature type="domain" description="60S ribosomal export protein NMD3 OB-fold" evidence="10">
    <location>
        <begin position="333"/>
        <end position="405"/>
    </location>
</feature>
<evidence type="ECO:0000256" key="6">
    <source>
        <dbReference type="ARBA" id="ARBA00022927"/>
    </source>
</evidence>
<dbReference type="Proteomes" id="UP001235939">
    <property type="component" value="Chromosome 05"/>
</dbReference>
<organism evidence="12 13">
    <name type="scientific">Cordylochernes scorpioides</name>
    <dbReference type="NCBI Taxonomy" id="51811"/>
    <lineage>
        <taxon>Eukaryota</taxon>
        <taxon>Metazoa</taxon>
        <taxon>Ecdysozoa</taxon>
        <taxon>Arthropoda</taxon>
        <taxon>Chelicerata</taxon>
        <taxon>Arachnida</taxon>
        <taxon>Pseudoscorpiones</taxon>
        <taxon>Cheliferoidea</taxon>
        <taxon>Chernetidae</taxon>
        <taxon>Cordylochernes</taxon>
    </lineage>
</organism>
<proteinExistence type="inferred from homology"/>
<evidence type="ECO:0000256" key="8">
    <source>
        <dbReference type="RuleBase" id="RU364108"/>
    </source>
</evidence>
<gene>
    <name evidence="12" type="ORF">LAZ67_5000081</name>
</gene>
<dbReference type="InterPro" id="IPR048899">
    <property type="entry name" value="NMD_SH3"/>
</dbReference>
<reference evidence="12 13" key="1">
    <citation type="submission" date="2022-01" db="EMBL/GenBank/DDBJ databases">
        <title>A chromosomal length assembly of Cordylochernes scorpioides.</title>
        <authorList>
            <person name="Zeh D."/>
            <person name="Zeh J."/>
        </authorList>
    </citation>
    <scope>NUCLEOTIDE SEQUENCE [LARGE SCALE GENOMIC DNA]</scope>
    <source>
        <strain evidence="12">IN4F17</strain>
        <tissue evidence="12">Whole Body</tissue>
    </source>
</reference>
<comment type="subcellular location">
    <subcellularLocation>
        <location evidence="8">Cytoplasm</location>
    </subcellularLocation>
    <subcellularLocation>
        <location evidence="8">Nucleus</location>
    </subcellularLocation>
</comment>
<evidence type="ECO:0000256" key="1">
    <source>
        <dbReference type="ARBA" id="ARBA00002269"/>
    </source>
</evidence>
<dbReference type="PANTHER" id="PTHR12746:SF2">
    <property type="entry name" value="60S RIBOSOMAL EXPORT PROTEIN NMD3"/>
    <property type="match status" value="1"/>
</dbReference>
<evidence type="ECO:0000256" key="3">
    <source>
        <dbReference type="ARBA" id="ARBA00017035"/>
    </source>
</evidence>
<keyword evidence="13" id="KW-1185">Reference proteome</keyword>
<dbReference type="InterPro" id="IPR007064">
    <property type="entry name" value="Nmd3_N"/>
</dbReference>
<evidence type="ECO:0000259" key="10">
    <source>
        <dbReference type="Pfam" id="PF21192"/>
    </source>
</evidence>
<dbReference type="PANTHER" id="PTHR12746">
    <property type="entry name" value="NONSENSE-MEDIATED MRNA DECAY PROTEIN 3"/>
    <property type="match status" value="1"/>
</dbReference>
<sequence>MEPMACEIEETVGTVLCCMCQRQILPNDLMMCFECGQSFLDITKHIPRNYIIGHCRGCDRYLDPPAFWVKCALQSSELLKLCLKKIRGLDKVRVTDVMFLFTEEHSRRIKLKLQVVDKMEEDAQPNKKQFQYEVIIEFIVQNQICVDCQKREAKNFWKAKVQVRQKVNHKKTFFYLEQLILKHNIPCASVKHAPNGLDFLFDRHDSASKFAQFVENIIPAKRQFSKKLISEDFKNNVKDYKTTFIVEIIPICKDDIICLPISIARSLGNIGQICLCLSVTSKIKIIDPITTQVAEIDAQRYWRNPFNAVTSVRNLQLYMVENIEINHENTNIYQKRSKKHVPTDVWVIKYSEIGTDANPIHTRSHLGYILKPNDIVLGFDLQHCNVNNKDLDMMDEVPDVILVKKVYADRMTRRKKRTFKLERIPDMKEEDTVEDEFCEFLEDLEEDPQLRSNVNLYKDPQFVEEDLEVDEDCPMVELTEMLDALVLDDD</sequence>
<dbReference type="InterPro" id="IPR039768">
    <property type="entry name" value="Nmd3"/>
</dbReference>
<evidence type="ECO:0000259" key="9">
    <source>
        <dbReference type="Pfam" id="PF04981"/>
    </source>
</evidence>
<dbReference type="Pfam" id="PF21193">
    <property type="entry name" value="NMD_SH3"/>
    <property type="match status" value="1"/>
</dbReference>
<dbReference type="Pfam" id="PF04981">
    <property type="entry name" value="NMD3"/>
    <property type="match status" value="1"/>
</dbReference>
<keyword evidence="5 8" id="KW-0963">Cytoplasm</keyword>
<keyword evidence="6 8" id="KW-0653">Protein transport</keyword>
<evidence type="ECO:0000256" key="7">
    <source>
        <dbReference type="ARBA" id="ARBA00023242"/>
    </source>
</evidence>
<name>A0ABY6KER5_9ARAC</name>
<protein>
    <recommendedName>
        <fullName evidence="3 8">60S ribosomal export protein NMD3</fullName>
    </recommendedName>
</protein>